<feature type="region of interest" description="Disordered" evidence="11">
    <location>
        <begin position="470"/>
        <end position="505"/>
    </location>
</feature>
<keyword evidence="6" id="KW-0234">DNA repair</keyword>
<evidence type="ECO:0000256" key="8">
    <source>
        <dbReference type="ARBA" id="ARBA00023254"/>
    </source>
</evidence>
<dbReference type="Gene3D" id="3.40.50.10980">
    <property type="entry name" value="Nibrin, BRCT2 domain"/>
    <property type="match status" value="1"/>
</dbReference>
<evidence type="ECO:0000256" key="3">
    <source>
        <dbReference type="ARBA" id="ARBA00020013"/>
    </source>
</evidence>
<feature type="domain" description="FHA" evidence="12">
    <location>
        <begin position="23"/>
        <end position="81"/>
    </location>
</feature>
<dbReference type="GO" id="GO:0000724">
    <property type="term" value="P:double-strand break repair via homologous recombination"/>
    <property type="evidence" value="ECO:0007669"/>
    <property type="project" value="TreeGrafter"/>
</dbReference>
<dbReference type="CDD" id="cd17741">
    <property type="entry name" value="BRCT_nibrin"/>
    <property type="match status" value="1"/>
</dbReference>
<dbReference type="SUPFAM" id="SSF52113">
    <property type="entry name" value="BRCT domain"/>
    <property type="match status" value="1"/>
</dbReference>
<evidence type="ECO:0000256" key="7">
    <source>
        <dbReference type="ARBA" id="ARBA00023242"/>
    </source>
</evidence>
<dbReference type="AlphaFoldDB" id="A0AAE1D2N5"/>
<dbReference type="Gene3D" id="3.40.50.10190">
    <property type="entry name" value="BRCT domain"/>
    <property type="match status" value="1"/>
</dbReference>
<evidence type="ECO:0000256" key="6">
    <source>
        <dbReference type="ARBA" id="ARBA00023204"/>
    </source>
</evidence>
<evidence type="ECO:0000256" key="9">
    <source>
        <dbReference type="ARBA" id="ARBA00023306"/>
    </source>
</evidence>
<feature type="compositionally biased region" description="Polar residues" evidence="11">
    <location>
        <begin position="495"/>
        <end position="505"/>
    </location>
</feature>
<keyword evidence="8" id="KW-0469">Meiosis</keyword>
<dbReference type="SMART" id="SM00240">
    <property type="entry name" value="FHA"/>
    <property type="match status" value="1"/>
</dbReference>
<dbReference type="Pfam" id="PF00533">
    <property type="entry name" value="BRCT"/>
    <property type="match status" value="1"/>
</dbReference>
<evidence type="ECO:0000256" key="10">
    <source>
        <dbReference type="ARBA" id="ARBA00044757"/>
    </source>
</evidence>
<dbReference type="PANTHER" id="PTHR12162:SF0">
    <property type="entry name" value="NIBRIN"/>
    <property type="match status" value="1"/>
</dbReference>
<dbReference type="CDD" id="cd22667">
    <property type="entry name" value="FHA_NBN"/>
    <property type="match status" value="1"/>
</dbReference>
<dbReference type="GO" id="GO:0030870">
    <property type="term" value="C:Mre11 complex"/>
    <property type="evidence" value="ECO:0007669"/>
    <property type="project" value="InterPro"/>
</dbReference>
<dbReference type="GO" id="GO:0003684">
    <property type="term" value="F:damaged DNA binding"/>
    <property type="evidence" value="ECO:0007669"/>
    <property type="project" value="TreeGrafter"/>
</dbReference>
<dbReference type="InterPro" id="IPR032429">
    <property type="entry name" value="Nibrin_BRCT2"/>
</dbReference>
<dbReference type="InterPro" id="IPR001357">
    <property type="entry name" value="BRCT_dom"/>
</dbReference>
<dbReference type="InterPro" id="IPR036420">
    <property type="entry name" value="BRCT_dom_sf"/>
</dbReference>
<dbReference type="GO" id="GO:0016605">
    <property type="term" value="C:PML body"/>
    <property type="evidence" value="ECO:0007669"/>
    <property type="project" value="UniProtKB-SubCell"/>
</dbReference>
<dbReference type="Pfam" id="PF00498">
    <property type="entry name" value="FHA"/>
    <property type="match status" value="1"/>
</dbReference>
<dbReference type="InterPro" id="IPR040227">
    <property type="entry name" value="Nibrin-rel"/>
</dbReference>
<dbReference type="GO" id="GO:0051321">
    <property type="term" value="P:meiotic cell cycle"/>
    <property type="evidence" value="ECO:0007669"/>
    <property type="project" value="UniProtKB-KW"/>
</dbReference>
<comment type="subcellular location">
    <subcellularLocation>
        <location evidence="1">Chromosome</location>
    </subcellularLocation>
    <subcellularLocation>
        <location evidence="2">Nucleus</location>
        <location evidence="2">PML body</location>
    </subcellularLocation>
</comment>
<accession>A0AAE1D2N5</accession>
<comment type="similarity">
    <text evidence="10">Belongs to the Nibrin family.</text>
</comment>
<dbReference type="FunFam" id="3.40.50.10980:FF:000001">
    <property type="entry name" value="Nibrin"/>
    <property type="match status" value="1"/>
</dbReference>
<evidence type="ECO:0000313" key="13">
    <source>
        <dbReference type="EMBL" id="KAK3754085.1"/>
    </source>
</evidence>
<evidence type="ECO:0000256" key="2">
    <source>
        <dbReference type="ARBA" id="ARBA00004322"/>
    </source>
</evidence>
<dbReference type="InterPro" id="IPR008984">
    <property type="entry name" value="SMAD_FHA_dom_sf"/>
</dbReference>
<dbReference type="Pfam" id="PF08599">
    <property type="entry name" value="Nbs1_C"/>
    <property type="match status" value="1"/>
</dbReference>
<dbReference type="PROSITE" id="PS50006">
    <property type="entry name" value="FHA_DOMAIN"/>
    <property type="match status" value="1"/>
</dbReference>
<keyword evidence="14" id="KW-1185">Reference proteome</keyword>
<sequence length="860" mass="94521">MWILESAAHPENNTHSILGDHRYVVGRQNCDIVVTDPSVSRRQAVLTMAHYETNVAKSFVIPTLTLEDVSKFGTFVNGKAVKTAGGNTVTLKENDQIKFGGTPASLYRARYQPFLATTSCLEKGPKKALQRVMCLLGGHLVRDWRPTCDLLIMSKINVTLKVICAINNQKHIVTPKYLDDLHQHLMSGADKPDPKQYLPEVVDQEVPQGVSFHPDKRRQTLLEGLKFYFLSPLQFNKTNLAVSTAGGQPILLEDGSDEDAEAMTQEGTVVVLVTKDVMETLSPASAKFVRTVVATLKKKNLRMITDPEIGTAILTCNMVDYCNPKAALAPNLQAAMASQIMSQMADIDSTQVSCVTAVPKSRDIKPEIRSMPAPSEANLAHSSRKIGIHEDIKPEEISHSGNNGSGKSGRNLMEQHCEPCPVGLTRLDITKPTPASAKLFTSDLKRSVPEAASSGNESNSSGTFKIADRAKEGNSSKPDKALPSQSFSDLFGDGNSVSESLPSSTGKKWGYQTLLHADECKDFIPSVFVRQRMKKRGNCVVSGTDDDNDIGVSKSSSKLKKMMSLFDDEEEDSNKTKIGDRKHSGASKRKFLFDDDSEEDISDSSALKRNCKSDVSFKSGQETSSCAATDTKPNDLDQESILCSPAERNGDSDLTNIDSKGMAISDKDPALEVFETRTESSASETKFVDCGKTYVLPGAHAAQSKVGWVSAASKKIKIKSKVEDESGLFGQDNDVKPDVELIRDATGKILRNLCEVELTELVVRQPDSRSKLCQDSNDKTGNQKNFKRFKKTEHAGAGKLPTIIGGRDLEEHRGTVHKDLEDLFTKGVARQNERDEEERQNRDLFDWDAKNRKTANRRIR</sequence>
<dbReference type="PANTHER" id="PTHR12162">
    <property type="entry name" value="NIBRIN-RELATED"/>
    <property type="match status" value="1"/>
</dbReference>
<evidence type="ECO:0000256" key="5">
    <source>
        <dbReference type="ARBA" id="ARBA00022763"/>
    </source>
</evidence>
<keyword evidence="7" id="KW-0539">Nucleus</keyword>
<dbReference type="GO" id="GO:0005694">
    <property type="term" value="C:chromosome"/>
    <property type="evidence" value="ECO:0007669"/>
    <property type="project" value="UniProtKB-SubCell"/>
</dbReference>
<feature type="region of interest" description="Disordered" evidence="11">
    <location>
        <begin position="826"/>
        <end position="860"/>
    </location>
</feature>
<dbReference type="InterPro" id="IPR043014">
    <property type="entry name" value="Nibrin_BRCT2_sf"/>
</dbReference>
<keyword evidence="4" id="KW-0158">Chromosome</keyword>
<dbReference type="Pfam" id="PF16508">
    <property type="entry name" value="NIBRIN_BRCT_II"/>
    <property type="match status" value="1"/>
</dbReference>
<dbReference type="Gene3D" id="2.60.200.20">
    <property type="match status" value="1"/>
</dbReference>
<dbReference type="GO" id="GO:0007095">
    <property type="term" value="P:mitotic G2 DNA damage checkpoint signaling"/>
    <property type="evidence" value="ECO:0007669"/>
    <property type="project" value="InterPro"/>
</dbReference>
<dbReference type="EMBL" id="JAWDGP010005686">
    <property type="protein sequence ID" value="KAK3754085.1"/>
    <property type="molecule type" value="Genomic_DNA"/>
</dbReference>
<evidence type="ECO:0000256" key="1">
    <source>
        <dbReference type="ARBA" id="ARBA00004286"/>
    </source>
</evidence>
<feature type="region of interest" description="Disordered" evidence="11">
    <location>
        <begin position="390"/>
        <end position="415"/>
    </location>
</feature>
<gene>
    <name evidence="13" type="ORF">RRG08_024162</name>
</gene>
<proteinExistence type="inferred from homology"/>
<protein>
    <recommendedName>
        <fullName evidence="3">Nibrin</fullName>
    </recommendedName>
</protein>
<comment type="caution">
    <text evidence="13">The sequence shown here is derived from an EMBL/GenBank/DDBJ whole genome shotgun (WGS) entry which is preliminary data.</text>
</comment>
<dbReference type="Proteomes" id="UP001283361">
    <property type="component" value="Unassembled WGS sequence"/>
</dbReference>
<organism evidence="13 14">
    <name type="scientific">Elysia crispata</name>
    <name type="common">lettuce slug</name>
    <dbReference type="NCBI Taxonomy" id="231223"/>
    <lineage>
        <taxon>Eukaryota</taxon>
        <taxon>Metazoa</taxon>
        <taxon>Spiralia</taxon>
        <taxon>Lophotrochozoa</taxon>
        <taxon>Mollusca</taxon>
        <taxon>Gastropoda</taxon>
        <taxon>Heterobranchia</taxon>
        <taxon>Euthyneura</taxon>
        <taxon>Panpulmonata</taxon>
        <taxon>Sacoglossa</taxon>
        <taxon>Placobranchoidea</taxon>
        <taxon>Plakobranchidae</taxon>
        <taxon>Elysia</taxon>
    </lineage>
</organism>
<evidence type="ECO:0000313" key="14">
    <source>
        <dbReference type="Proteomes" id="UP001283361"/>
    </source>
</evidence>
<feature type="compositionally biased region" description="Basic and acidic residues" evidence="11">
    <location>
        <begin position="831"/>
        <end position="851"/>
    </location>
</feature>
<dbReference type="InterPro" id="IPR000253">
    <property type="entry name" value="FHA_dom"/>
</dbReference>
<feature type="compositionally biased region" description="Basic and acidic residues" evidence="11">
    <location>
        <begin position="470"/>
        <end position="480"/>
    </location>
</feature>
<dbReference type="FunFam" id="2.60.200.20:FF:000017">
    <property type="entry name" value="Nibrin"/>
    <property type="match status" value="1"/>
</dbReference>
<dbReference type="SMART" id="SM01348">
    <property type="entry name" value="Nbs1_C"/>
    <property type="match status" value="1"/>
</dbReference>
<reference evidence="13" key="1">
    <citation type="journal article" date="2023" name="G3 (Bethesda)">
        <title>A reference genome for the long-term kleptoplast-retaining sea slug Elysia crispata morphotype clarki.</title>
        <authorList>
            <person name="Eastman K.E."/>
            <person name="Pendleton A.L."/>
            <person name="Shaikh M.A."/>
            <person name="Suttiyut T."/>
            <person name="Ogas R."/>
            <person name="Tomko P."/>
            <person name="Gavelis G."/>
            <person name="Widhalm J.R."/>
            <person name="Wisecaver J.H."/>
        </authorList>
    </citation>
    <scope>NUCLEOTIDE SEQUENCE</scope>
    <source>
        <strain evidence="13">ECLA1</strain>
    </source>
</reference>
<evidence type="ECO:0000256" key="11">
    <source>
        <dbReference type="SAM" id="MobiDB-lite"/>
    </source>
</evidence>
<keyword evidence="5" id="KW-0227">DNA damage</keyword>
<evidence type="ECO:0000259" key="12">
    <source>
        <dbReference type="PROSITE" id="PS50006"/>
    </source>
</evidence>
<keyword evidence="9" id="KW-0131">Cell cycle</keyword>
<dbReference type="SUPFAM" id="SSF49879">
    <property type="entry name" value="SMAD/FHA domain"/>
    <property type="match status" value="1"/>
</dbReference>
<dbReference type="InterPro" id="IPR013908">
    <property type="entry name" value="Nibrin_C"/>
</dbReference>
<name>A0AAE1D2N5_9GAST</name>
<evidence type="ECO:0000256" key="4">
    <source>
        <dbReference type="ARBA" id="ARBA00022454"/>
    </source>
</evidence>